<comment type="subcellular location">
    <subcellularLocation>
        <location evidence="6">Cytoplasm</location>
    </subcellularLocation>
</comment>
<feature type="binding site" evidence="6">
    <location>
        <position position="66"/>
    </location>
    <ligand>
        <name>GTP</name>
        <dbReference type="ChEBI" id="CHEBI:37565"/>
    </ligand>
</feature>
<name>A0ABS6XH49_9SPHN</name>
<dbReference type="GO" id="GO:0016779">
    <property type="term" value="F:nucleotidyltransferase activity"/>
    <property type="evidence" value="ECO:0007669"/>
    <property type="project" value="UniProtKB-KW"/>
</dbReference>
<evidence type="ECO:0000256" key="1">
    <source>
        <dbReference type="ARBA" id="ARBA00022490"/>
    </source>
</evidence>
<reference evidence="8 9" key="1">
    <citation type="submission" date="2021-07" db="EMBL/GenBank/DDBJ databases">
        <title>Stakelama flava sp. nov., a novel endophytic bacterium isolated from branch of Kandelia candel.</title>
        <authorList>
            <person name="Tuo L."/>
        </authorList>
    </citation>
    <scope>NUCLEOTIDE SEQUENCE [LARGE SCALE GENOMIC DNA]</scope>
    <source>
        <strain evidence="8 9">CBK3Z-3</strain>
    </source>
</reference>
<keyword evidence="1 6" id="KW-0963">Cytoplasm</keyword>
<gene>
    <name evidence="6" type="primary">mobA</name>
    <name evidence="8" type="ORF">KY084_01425</name>
</gene>
<evidence type="ECO:0000259" key="7">
    <source>
        <dbReference type="Pfam" id="PF12804"/>
    </source>
</evidence>
<keyword evidence="8" id="KW-0548">Nucleotidyltransferase</keyword>
<protein>
    <recommendedName>
        <fullName evidence="6">Molybdenum cofactor guanylyltransferase</fullName>
        <shortName evidence="6">MoCo guanylyltransferase</shortName>
        <ecNumber evidence="6">2.7.7.77</ecNumber>
    </recommendedName>
    <alternativeName>
        <fullName evidence="6">GTP:molybdopterin guanylyltransferase</fullName>
    </alternativeName>
    <alternativeName>
        <fullName evidence="6">Mo-MPT guanylyltransferase</fullName>
    </alternativeName>
    <alternativeName>
        <fullName evidence="6">Molybdopterin guanylyltransferase</fullName>
    </alternativeName>
    <alternativeName>
        <fullName evidence="6">Molybdopterin-guanine dinucleotide synthase</fullName>
        <shortName evidence="6">MGD synthase</shortName>
    </alternativeName>
</protein>
<feature type="binding site" evidence="6">
    <location>
        <position position="94"/>
    </location>
    <ligand>
        <name>GTP</name>
        <dbReference type="ChEBI" id="CHEBI:37565"/>
    </ligand>
</feature>
<sequence>MTAQVGAILAGGAARRFGGDKALAMLDGVALIDHAARALGDHVNRVVVIGREHGALPHAPDRPAPDLGPLGGITGALAYAMIHGADSVLTVACDVPRPPESLFRVLARPPAFCDDHPVFGHWPVSLLPDLEVWLNRDGDRSVRGFARAVGALPVRIAEPIMDIDTREDLERAR</sequence>
<comment type="similarity">
    <text evidence="6">Belongs to the MobA family.</text>
</comment>
<feature type="binding site" evidence="6">
    <location>
        <begin position="9"/>
        <end position="11"/>
    </location>
    <ligand>
        <name>GTP</name>
        <dbReference type="ChEBI" id="CHEBI:37565"/>
    </ligand>
</feature>
<dbReference type="EMBL" id="JAHWZX010000001">
    <property type="protein sequence ID" value="MBW4329538.1"/>
    <property type="molecule type" value="Genomic_DNA"/>
</dbReference>
<evidence type="ECO:0000256" key="4">
    <source>
        <dbReference type="ARBA" id="ARBA00022741"/>
    </source>
</evidence>
<feature type="binding site" evidence="6">
    <location>
        <position position="21"/>
    </location>
    <ligand>
        <name>GTP</name>
        <dbReference type="ChEBI" id="CHEBI:37565"/>
    </ligand>
</feature>
<dbReference type="Proteomes" id="UP001197214">
    <property type="component" value="Unassembled WGS sequence"/>
</dbReference>
<dbReference type="RefSeq" id="WP_219236634.1">
    <property type="nucleotide sequence ID" value="NZ_JAHWZX010000001.1"/>
</dbReference>
<organism evidence="8 9">
    <name type="scientific">Stakelama flava</name>
    <dbReference type="NCBI Taxonomy" id="2860338"/>
    <lineage>
        <taxon>Bacteria</taxon>
        <taxon>Pseudomonadati</taxon>
        <taxon>Pseudomonadota</taxon>
        <taxon>Alphaproteobacteria</taxon>
        <taxon>Sphingomonadales</taxon>
        <taxon>Sphingomonadaceae</taxon>
        <taxon>Stakelama</taxon>
    </lineage>
</organism>
<evidence type="ECO:0000256" key="2">
    <source>
        <dbReference type="ARBA" id="ARBA00022679"/>
    </source>
</evidence>
<keyword evidence="2 6" id="KW-0808">Transferase</keyword>
<dbReference type="PANTHER" id="PTHR19136:SF81">
    <property type="entry name" value="MOLYBDENUM COFACTOR GUANYLYLTRANSFERASE"/>
    <property type="match status" value="1"/>
</dbReference>
<feature type="binding site" evidence="6">
    <location>
        <position position="94"/>
    </location>
    <ligand>
        <name>Mg(2+)</name>
        <dbReference type="ChEBI" id="CHEBI:18420"/>
    </ligand>
</feature>
<comment type="function">
    <text evidence="6">Transfers a GMP moiety from GTP to Mo-molybdopterin (Mo-MPT) cofactor (Moco or molybdenum cofactor) to form Mo-molybdopterin guanine dinucleotide (Mo-MGD) cofactor.</text>
</comment>
<dbReference type="HAMAP" id="MF_00316">
    <property type="entry name" value="MobA"/>
    <property type="match status" value="1"/>
</dbReference>
<proteinExistence type="inferred from homology"/>
<evidence type="ECO:0000256" key="6">
    <source>
        <dbReference type="HAMAP-Rule" id="MF_00316"/>
    </source>
</evidence>
<comment type="caution">
    <text evidence="8">The sequence shown here is derived from an EMBL/GenBank/DDBJ whole genome shotgun (WGS) entry which is preliminary data.</text>
</comment>
<keyword evidence="6" id="KW-0342">GTP-binding</keyword>
<evidence type="ECO:0000313" key="9">
    <source>
        <dbReference type="Proteomes" id="UP001197214"/>
    </source>
</evidence>
<evidence type="ECO:0000256" key="3">
    <source>
        <dbReference type="ARBA" id="ARBA00022723"/>
    </source>
</evidence>
<dbReference type="Pfam" id="PF12804">
    <property type="entry name" value="NTP_transf_3"/>
    <property type="match status" value="1"/>
</dbReference>
<comment type="catalytic activity">
    <reaction evidence="6">
        <text>Mo-molybdopterin + GTP + H(+) = Mo-molybdopterin guanine dinucleotide + diphosphate</text>
        <dbReference type="Rhea" id="RHEA:34243"/>
        <dbReference type="ChEBI" id="CHEBI:15378"/>
        <dbReference type="ChEBI" id="CHEBI:33019"/>
        <dbReference type="ChEBI" id="CHEBI:37565"/>
        <dbReference type="ChEBI" id="CHEBI:71302"/>
        <dbReference type="ChEBI" id="CHEBI:71310"/>
        <dbReference type="EC" id="2.7.7.77"/>
    </reaction>
</comment>
<accession>A0ABS6XH49</accession>
<dbReference type="CDD" id="cd02503">
    <property type="entry name" value="MobA"/>
    <property type="match status" value="1"/>
</dbReference>
<dbReference type="PANTHER" id="PTHR19136">
    <property type="entry name" value="MOLYBDENUM COFACTOR GUANYLYLTRANSFERASE"/>
    <property type="match status" value="1"/>
</dbReference>
<evidence type="ECO:0000313" key="8">
    <source>
        <dbReference type="EMBL" id="MBW4329538.1"/>
    </source>
</evidence>
<keyword evidence="9" id="KW-1185">Reference proteome</keyword>
<dbReference type="EC" id="2.7.7.77" evidence="6"/>
<comment type="subunit">
    <text evidence="6">Monomer.</text>
</comment>
<comment type="caution">
    <text evidence="6">Lacks conserved residue(s) required for the propagation of feature annotation.</text>
</comment>
<comment type="domain">
    <text evidence="6">The N-terminal domain determines nucleotide recognition and specific binding, while the C-terminal domain determines the specific binding to the target protein.</text>
</comment>
<comment type="cofactor">
    <cofactor evidence="6">
        <name>Mg(2+)</name>
        <dbReference type="ChEBI" id="CHEBI:18420"/>
    </cofactor>
</comment>
<keyword evidence="5 6" id="KW-0460">Magnesium</keyword>
<dbReference type="InterPro" id="IPR025877">
    <property type="entry name" value="MobA-like_NTP_Trfase"/>
</dbReference>
<feature type="domain" description="MobA-like NTP transferase" evidence="7">
    <location>
        <begin position="6"/>
        <end position="142"/>
    </location>
</feature>
<evidence type="ECO:0000256" key="5">
    <source>
        <dbReference type="ARBA" id="ARBA00022842"/>
    </source>
</evidence>
<keyword evidence="6" id="KW-0501">Molybdenum cofactor biosynthesis</keyword>
<keyword evidence="3 6" id="KW-0479">Metal-binding</keyword>
<dbReference type="InterPro" id="IPR013482">
    <property type="entry name" value="Molybde_CF_guanTrfase"/>
</dbReference>
<keyword evidence="4 6" id="KW-0547">Nucleotide-binding</keyword>